<dbReference type="KEGG" id="dde:Dde_3510"/>
<proteinExistence type="inferred from homology"/>
<comment type="similarity">
    <text evidence="6">Belongs to the peptidase M48 family.</text>
</comment>
<evidence type="ECO:0000256" key="1">
    <source>
        <dbReference type="ARBA" id="ARBA00022670"/>
    </source>
</evidence>
<name>Q30VJ3_OLEA2</name>
<dbReference type="HOGENOM" id="CLU_029002_0_0_7"/>
<keyword evidence="4 6" id="KW-0862">Zinc</keyword>
<sequence length="370" mass="40797">MQHCALYNDGLTPETAEVSPQMSAGSLVFEHKGEPCRWPLSRIDAVDGWSSRPLRLKRTPDTYERLTLPAGSRTDEIVRHIRMHRGIRLPVISKFGVAALTAVVAMVCWGIFMGDVTTRFIASCIPHDVEKAMGRQAMESLLPLLSLNTTPEWCTSAESQAALDAMQSELLSPEDPQPYEIRILHSSFNNALAIPGGTILVTSALINDLQHPDELSGILAHERTHITRHHGTTSYVRNAAFSMVLKMFAANSDTLRMIGGSAQALMLLRFSREAEDAADSGAVRALHRAGIPISRLQDFLVRAAPPPEDGDTTLQLIDRYLSTHPDTPHRVKAMQAQYDALGTPPPRQSPLSSRQWQAVKNACSRRTDQL</sequence>
<dbReference type="eggNOG" id="COG0501">
    <property type="taxonomic scope" value="Bacteria"/>
</dbReference>
<gene>
    <name evidence="10" type="ordered locus">Dde_3510</name>
</gene>
<protein>
    <submittedName>
        <fullName evidence="10">Peptidase M48 Ste24p</fullName>
    </submittedName>
</protein>
<dbReference type="Pfam" id="PF01435">
    <property type="entry name" value="Peptidase_M48"/>
    <property type="match status" value="1"/>
</dbReference>
<evidence type="ECO:0000256" key="6">
    <source>
        <dbReference type="RuleBase" id="RU003983"/>
    </source>
</evidence>
<dbReference type="InterPro" id="IPR051156">
    <property type="entry name" value="Mito/Outer_Membr_Metalloprot"/>
</dbReference>
<keyword evidence="8" id="KW-1133">Transmembrane helix</keyword>
<dbReference type="RefSeq" id="WP_011369202.1">
    <property type="nucleotide sequence ID" value="NC_007519.1"/>
</dbReference>
<feature type="domain" description="Peptidase M48" evidence="9">
    <location>
        <begin position="164"/>
        <end position="336"/>
    </location>
</feature>
<keyword evidence="11" id="KW-1185">Reference proteome</keyword>
<evidence type="ECO:0000259" key="9">
    <source>
        <dbReference type="Pfam" id="PF01435"/>
    </source>
</evidence>
<dbReference type="PANTHER" id="PTHR22726:SF1">
    <property type="entry name" value="METALLOENDOPEPTIDASE OMA1, MITOCHONDRIAL"/>
    <property type="match status" value="1"/>
</dbReference>
<dbReference type="GO" id="GO:0004222">
    <property type="term" value="F:metalloendopeptidase activity"/>
    <property type="evidence" value="ECO:0007669"/>
    <property type="project" value="InterPro"/>
</dbReference>
<evidence type="ECO:0000256" key="8">
    <source>
        <dbReference type="SAM" id="Phobius"/>
    </source>
</evidence>
<evidence type="ECO:0000256" key="2">
    <source>
        <dbReference type="ARBA" id="ARBA00022723"/>
    </source>
</evidence>
<dbReference type="PANTHER" id="PTHR22726">
    <property type="entry name" value="METALLOENDOPEPTIDASE OMA1"/>
    <property type="match status" value="1"/>
</dbReference>
<evidence type="ECO:0000256" key="4">
    <source>
        <dbReference type="ARBA" id="ARBA00022833"/>
    </source>
</evidence>
<evidence type="ECO:0000256" key="3">
    <source>
        <dbReference type="ARBA" id="ARBA00022801"/>
    </source>
</evidence>
<evidence type="ECO:0000256" key="5">
    <source>
        <dbReference type="ARBA" id="ARBA00023049"/>
    </source>
</evidence>
<dbReference type="STRING" id="207559.Dde_3510"/>
<comment type="cofactor">
    <cofactor evidence="6">
        <name>Zn(2+)</name>
        <dbReference type="ChEBI" id="CHEBI:29105"/>
    </cofactor>
    <text evidence="6">Binds 1 zinc ion per subunit.</text>
</comment>
<dbReference type="AlphaFoldDB" id="Q30VJ3"/>
<keyword evidence="2" id="KW-0479">Metal-binding</keyword>
<dbReference type="GO" id="GO:0046872">
    <property type="term" value="F:metal ion binding"/>
    <property type="evidence" value="ECO:0007669"/>
    <property type="project" value="UniProtKB-KW"/>
</dbReference>
<dbReference type="Gene3D" id="3.30.2010.10">
    <property type="entry name" value="Metalloproteases ('zincins'), catalytic domain"/>
    <property type="match status" value="1"/>
</dbReference>
<reference evidence="10 11" key="1">
    <citation type="journal article" date="2011" name="J. Bacteriol.">
        <title>Complete genome sequence and updated annotation of Desulfovibrio alaskensis G20.</title>
        <authorList>
            <person name="Hauser L.J."/>
            <person name="Land M.L."/>
            <person name="Brown S.D."/>
            <person name="Larimer F."/>
            <person name="Keller K.L."/>
            <person name="Rapp-Giles B.J."/>
            <person name="Price M.N."/>
            <person name="Lin M."/>
            <person name="Bruce D.C."/>
            <person name="Detter J.C."/>
            <person name="Tapia R."/>
            <person name="Han C.S."/>
            <person name="Goodwin L.A."/>
            <person name="Cheng J.F."/>
            <person name="Pitluck S."/>
            <person name="Copeland A."/>
            <person name="Lucas S."/>
            <person name="Nolan M."/>
            <person name="Lapidus A.L."/>
            <person name="Palumbo A.V."/>
            <person name="Wall J.D."/>
        </authorList>
    </citation>
    <scope>NUCLEOTIDE SEQUENCE [LARGE SCALE GENOMIC DNA]</scope>
    <source>
        <strain evidence="11">ATCC BAA 1058 / DSM 17464 / G20</strain>
    </source>
</reference>
<keyword evidence="3 6" id="KW-0378">Hydrolase</keyword>
<evidence type="ECO:0000256" key="7">
    <source>
        <dbReference type="SAM" id="MobiDB-lite"/>
    </source>
</evidence>
<dbReference type="Proteomes" id="UP000002710">
    <property type="component" value="Chromosome"/>
</dbReference>
<dbReference type="GO" id="GO:0016020">
    <property type="term" value="C:membrane"/>
    <property type="evidence" value="ECO:0007669"/>
    <property type="project" value="TreeGrafter"/>
</dbReference>
<accession>Q30VJ3</accession>
<dbReference type="InterPro" id="IPR001915">
    <property type="entry name" value="Peptidase_M48"/>
</dbReference>
<dbReference type="CDD" id="cd07332">
    <property type="entry name" value="M48C_Oma1_like"/>
    <property type="match status" value="1"/>
</dbReference>
<feature type="region of interest" description="Disordered" evidence="7">
    <location>
        <begin position="340"/>
        <end position="370"/>
    </location>
</feature>
<keyword evidence="8" id="KW-0472">Membrane</keyword>
<evidence type="ECO:0000313" key="10">
    <source>
        <dbReference type="EMBL" id="ABB40303.1"/>
    </source>
</evidence>
<keyword evidence="1 6" id="KW-0645">Protease</keyword>
<keyword evidence="8" id="KW-0812">Transmembrane</keyword>
<feature type="transmembrane region" description="Helical" evidence="8">
    <location>
        <begin position="91"/>
        <end position="112"/>
    </location>
</feature>
<keyword evidence="5 6" id="KW-0482">Metalloprotease</keyword>
<dbReference type="GO" id="GO:0051603">
    <property type="term" value="P:proteolysis involved in protein catabolic process"/>
    <property type="evidence" value="ECO:0007669"/>
    <property type="project" value="TreeGrafter"/>
</dbReference>
<dbReference type="EMBL" id="CP000112">
    <property type="protein sequence ID" value="ABB40303.1"/>
    <property type="molecule type" value="Genomic_DNA"/>
</dbReference>
<evidence type="ECO:0000313" key="11">
    <source>
        <dbReference type="Proteomes" id="UP000002710"/>
    </source>
</evidence>
<organism evidence="10 11">
    <name type="scientific">Oleidesulfovibrio alaskensis (strain ATCC BAA-1058 / DSM 17464 / G20)</name>
    <name type="common">Desulfovibrio alaskensis</name>
    <dbReference type="NCBI Taxonomy" id="207559"/>
    <lineage>
        <taxon>Bacteria</taxon>
        <taxon>Pseudomonadati</taxon>
        <taxon>Thermodesulfobacteriota</taxon>
        <taxon>Desulfovibrionia</taxon>
        <taxon>Desulfovibrionales</taxon>
        <taxon>Desulfovibrionaceae</taxon>
        <taxon>Oleidesulfovibrio</taxon>
    </lineage>
</organism>